<dbReference type="EMBL" id="JABEBT010000150">
    <property type="protein sequence ID" value="KAF7627364.1"/>
    <property type="molecule type" value="Genomic_DNA"/>
</dbReference>
<feature type="region of interest" description="Disordered" evidence="1">
    <location>
        <begin position="441"/>
        <end position="471"/>
    </location>
</feature>
<gene>
    <name evidence="4" type="ORF">Mgra_00009343</name>
</gene>
<accession>A0A8S9ZD72</accession>
<dbReference type="InterPro" id="IPR052615">
    <property type="entry name" value="FGFRL"/>
</dbReference>
<protein>
    <recommendedName>
        <fullName evidence="3">Ig-like domain-containing protein</fullName>
    </recommendedName>
</protein>
<dbReference type="InterPro" id="IPR003598">
    <property type="entry name" value="Ig_sub2"/>
</dbReference>
<dbReference type="Pfam" id="PF13927">
    <property type="entry name" value="Ig_3"/>
    <property type="match status" value="1"/>
</dbReference>
<evidence type="ECO:0000256" key="1">
    <source>
        <dbReference type="SAM" id="MobiDB-lite"/>
    </source>
</evidence>
<dbReference type="AlphaFoldDB" id="A0A8S9ZD72"/>
<keyword evidence="2" id="KW-0812">Transmembrane</keyword>
<dbReference type="InterPro" id="IPR003599">
    <property type="entry name" value="Ig_sub"/>
</dbReference>
<dbReference type="Gene3D" id="2.60.40.10">
    <property type="entry name" value="Immunoglobulins"/>
    <property type="match status" value="3"/>
</dbReference>
<evidence type="ECO:0000313" key="5">
    <source>
        <dbReference type="Proteomes" id="UP000605970"/>
    </source>
</evidence>
<evidence type="ECO:0000313" key="4">
    <source>
        <dbReference type="EMBL" id="KAF7627364.1"/>
    </source>
</evidence>
<dbReference type="InterPro" id="IPR013783">
    <property type="entry name" value="Ig-like_fold"/>
</dbReference>
<comment type="caution">
    <text evidence="4">The sequence shown here is derived from an EMBL/GenBank/DDBJ whole genome shotgun (WGS) entry which is preliminary data.</text>
</comment>
<keyword evidence="5" id="KW-1185">Reference proteome</keyword>
<name>A0A8S9ZD72_9BILA</name>
<keyword evidence="2" id="KW-0472">Membrane</keyword>
<dbReference type="Pfam" id="PF07679">
    <property type="entry name" value="I-set"/>
    <property type="match status" value="1"/>
</dbReference>
<evidence type="ECO:0000259" key="3">
    <source>
        <dbReference type="PROSITE" id="PS50835"/>
    </source>
</evidence>
<dbReference type="PROSITE" id="PS50835">
    <property type="entry name" value="IG_LIKE"/>
    <property type="match status" value="3"/>
</dbReference>
<feature type="transmembrane region" description="Helical" evidence="2">
    <location>
        <begin position="406"/>
        <end position="432"/>
    </location>
</feature>
<dbReference type="Proteomes" id="UP000605970">
    <property type="component" value="Unassembled WGS sequence"/>
</dbReference>
<dbReference type="SUPFAM" id="SSF48726">
    <property type="entry name" value="Immunoglobulin"/>
    <property type="match status" value="3"/>
</dbReference>
<organism evidence="4 5">
    <name type="scientific">Meloidogyne graminicola</name>
    <dbReference type="NCBI Taxonomy" id="189291"/>
    <lineage>
        <taxon>Eukaryota</taxon>
        <taxon>Metazoa</taxon>
        <taxon>Ecdysozoa</taxon>
        <taxon>Nematoda</taxon>
        <taxon>Chromadorea</taxon>
        <taxon>Rhabditida</taxon>
        <taxon>Tylenchina</taxon>
        <taxon>Tylenchomorpha</taxon>
        <taxon>Tylenchoidea</taxon>
        <taxon>Meloidogynidae</taxon>
        <taxon>Meloidogyninae</taxon>
        <taxon>Meloidogyne</taxon>
    </lineage>
</organism>
<keyword evidence="2" id="KW-1133">Transmembrane helix</keyword>
<sequence length="625" mass="71413">MGPPELLPLEGQQSPIRIALGTKGFKLSCPVRTNSEKEWNEQQNNEEENELIIKWNKDQKPLEIIENGNFKLSNENRDLWILKAKVEDSGLFKCTAINEWGHQSVEFLTAPTWNEPIGPFPIQIRVNKGKYIQIDCPNAYGNPLPKLTWLKITGNSEQSQMSHLTFNQVNPKDAGIYSCHLENYLGAIRADFSLQIIEEEEESKEKLNEEDINLPSKGSISSSIVPSHIGSAVVNVIPPSTPKINLLNGKQQFNVGNIAELQCRVEWRGEKDKTVIRWLRQLDNNDVNALRAREPNSSVLKLGQITLLMIEQEDESAIRIEKSAIDGQKYFLNELRITNLQKEAIYENSLQNKKHKLDDSGRYFCVVTNPAGQFVYRSINLDVINSNSYIQSSYNLLNFYLSQSPFIRALILCFLGFLVIICILIIGWRFLLKNVQNNNSLSSSSSTSATATGTNNSNNTKISNIQLNSTNNTNNNNKIQFLTDIYNNSNFLPPPPRIPPPILPYSTNKQIIEWPSSLPLIMQQQQTSTLERYKIMRQPQLLHRTKADDEEMSKISSHIYASGSPLPLTINSRISNNKQYNFNKINNLYINKGQNFNNFIEEQRRPLIEAYRSTERIKKYFLTFI</sequence>
<reference evidence="4" key="1">
    <citation type="journal article" date="2020" name="Ecol. Evol.">
        <title>Genome structure and content of the rice root-knot nematode (Meloidogyne graminicola).</title>
        <authorList>
            <person name="Phan N.T."/>
            <person name="Danchin E.G.J."/>
            <person name="Klopp C."/>
            <person name="Perfus-Barbeoch L."/>
            <person name="Kozlowski D.K."/>
            <person name="Koutsovoulos G.D."/>
            <person name="Lopez-Roques C."/>
            <person name="Bouchez O."/>
            <person name="Zahm M."/>
            <person name="Besnard G."/>
            <person name="Bellafiore S."/>
        </authorList>
    </citation>
    <scope>NUCLEOTIDE SEQUENCE</scope>
    <source>
        <strain evidence="4">VN-18</strain>
    </source>
</reference>
<dbReference type="SMART" id="SM00408">
    <property type="entry name" value="IGc2"/>
    <property type="match status" value="3"/>
</dbReference>
<dbReference type="InterPro" id="IPR007110">
    <property type="entry name" value="Ig-like_dom"/>
</dbReference>
<evidence type="ECO:0000256" key="2">
    <source>
        <dbReference type="SAM" id="Phobius"/>
    </source>
</evidence>
<dbReference type="InterPro" id="IPR013098">
    <property type="entry name" value="Ig_I-set"/>
</dbReference>
<dbReference type="SMART" id="SM00409">
    <property type="entry name" value="IG"/>
    <property type="match status" value="3"/>
</dbReference>
<dbReference type="InterPro" id="IPR036179">
    <property type="entry name" value="Ig-like_dom_sf"/>
</dbReference>
<dbReference type="PANTHER" id="PTHR19890:SF10">
    <property type="entry name" value="FIBROBLAST GROWTH FACTOR RECEPTOR-LIKE 1"/>
    <property type="match status" value="1"/>
</dbReference>
<feature type="domain" description="Ig-like" evidence="3">
    <location>
        <begin position="242"/>
        <end position="382"/>
    </location>
</feature>
<dbReference type="PANTHER" id="PTHR19890">
    <property type="entry name" value="FIBROBLAST GROWTH FACTOR RECEPTOR"/>
    <property type="match status" value="1"/>
</dbReference>
<feature type="domain" description="Ig-like" evidence="3">
    <location>
        <begin position="4"/>
        <end position="109"/>
    </location>
</feature>
<dbReference type="OrthoDB" id="6244905at2759"/>
<proteinExistence type="predicted"/>
<feature type="domain" description="Ig-like" evidence="3">
    <location>
        <begin position="111"/>
        <end position="195"/>
    </location>
</feature>
<dbReference type="CDD" id="cd00096">
    <property type="entry name" value="Ig"/>
    <property type="match status" value="1"/>
</dbReference>